<gene>
    <name evidence="2" type="ORF">GCM10009539_80680</name>
</gene>
<evidence type="ECO:0000313" key="2">
    <source>
        <dbReference type="EMBL" id="GAA0280634.1"/>
    </source>
</evidence>
<accession>A0ABN0V8P0</accession>
<keyword evidence="1" id="KW-0812">Transmembrane</keyword>
<dbReference type="Pfam" id="PF06240">
    <property type="entry name" value="COXG"/>
    <property type="match status" value="1"/>
</dbReference>
<organism evidence="2 3">
    <name type="scientific">Cryptosporangium japonicum</name>
    <dbReference type="NCBI Taxonomy" id="80872"/>
    <lineage>
        <taxon>Bacteria</taxon>
        <taxon>Bacillati</taxon>
        <taxon>Actinomycetota</taxon>
        <taxon>Actinomycetes</taxon>
        <taxon>Cryptosporangiales</taxon>
        <taxon>Cryptosporangiaceae</taxon>
        <taxon>Cryptosporangium</taxon>
    </lineage>
</organism>
<protein>
    <recommendedName>
        <fullName evidence="4">Carbon monoxide dehydrogenase subunit G</fullName>
    </recommendedName>
</protein>
<dbReference type="Gene3D" id="3.30.530.20">
    <property type="match status" value="1"/>
</dbReference>
<dbReference type="Proteomes" id="UP001500967">
    <property type="component" value="Unassembled WGS sequence"/>
</dbReference>
<dbReference type="RefSeq" id="WP_344654243.1">
    <property type="nucleotide sequence ID" value="NZ_BAAAGX010000043.1"/>
</dbReference>
<feature type="transmembrane region" description="Helical" evidence="1">
    <location>
        <begin position="208"/>
        <end position="229"/>
    </location>
</feature>
<dbReference type="PANTHER" id="PTHR38588">
    <property type="entry name" value="BLL0334 PROTEIN"/>
    <property type="match status" value="1"/>
</dbReference>
<keyword evidence="1" id="KW-1133">Transmembrane helix</keyword>
<dbReference type="CDD" id="cd05018">
    <property type="entry name" value="CoxG"/>
    <property type="match status" value="1"/>
</dbReference>
<evidence type="ECO:0008006" key="4">
    <source>
        <dbReference type="Google" id="ProtNLM"/>
    </source>
</evidence>
<dbReference type="InterPro" id="IPR023393">
    <property type="entry name" value="START-like_dom_sf"/>
</dbReference>
<dbReference type="InterPro" id="IPR010419">
    <property type="entry name" value="CO_DH_gsu"/>
</dbReference>
<comment type="caution">
    <text evidence="2">The sequence shown here is derived from an EMBL/GenBank/DDBJ whole genome shotgun (WGS) entry which is preliminary data.</text>
</comment>
<proteinExistence type="predicted"/>
<dbReference type="PANTHER" id="PTHR38588:SF1">
    <property type="entry name" value="BLL0334 PROTEIN"/>
    <property type="match status" value="1"/>
</dbReference>
<evidence type="ECO:0000313" key="3">
    <source>
        <dbReference type="Proteomes" id="UP001500967"/>
    </source>
</evidence>
<name>A0ABN0V8P0_9ACTN</name>
<keyword evidence="3" id="KW-1185">Reference proteome</keyword>
<sequence>MKVNGKATLNAPVERVYAALNDPSVLVRTIPGCQQLEQVGDDAYRMTVTAGVASIKGSYVGDVRLTDQQEPTSFVLRAKGAGAPGTVSADVLVTLEHGAEGTTLLSYAADAVVGGAVGGVGQRVLSGVAKKTAGEFFAAVDSLLNAPAEVLAPDPAGSVEVAGVPLNGSVAAVPPGGAAVASADGARVFTAPAKAAGGGGAELLSGGFLPGALFGAGIALLGVVVGGLIGRRRS</sequence>
<dbReference type="EMBL" id="BAAAGX010000043">
    <property type="protein sequence ID" value="GAA0280634.1"/>
    <property type="molecule type" value="Genomic_DNA"/>
</dbReference>
<evidence type="ECO:0000256" key="1">
    <source>
        <dbReference type="SAM" id="Phobius"/>
    </source>
</evidence>
<reference evidence="2 3" key="1">
    <citation type="journal article" date="2019" name="Int. J. Syst. Evol. Microbiol.">
        <title>The Global Catalogue of Microorganisms (GCM) 10K type strain sequencing project: providing services to taxonomists for standard genome sequencing and annotation.</title>
        <authorList>
            <consortium name="The Broad Institute Genomics Platform"/>
            <consortium name="The Broad Institute Genome Sequencing Center for Infectious Disease"/>
            <person name="Wu L."/>
            <person name="Ma J."/>
        </authorList>
    </citation>
    <scope>NUCLEOTIDE SEQUENCE [LARGE SCALE GENOMIC DNA]</scope>
    <source>
        <strain evidence="2 3">JCM 10425</strain>
    </source>
</reference>
<keyword evidence="1" id="KW-0472">Membrane</keyword>
<dbReference type="SUPFAM" id="SSF55961">
    <property type="entry name" value="Bet v1-like"/>
    <property type="match status" value="1"/>
</dbReference>